<comment type="caution">
    <text evidence="2">The sequence shown here is derived from an EMBL/GenBank/DDBJ whole genome shotgun (WGS) entry which is preliminary data.</text>
</comment>
<evidence type="ECO:0000313" key="3">
    <source>
        <dbReference type="Proteomes" id="UP000266673"/>
    </source>
</evidence>
<keyword evidence="3" id="KW-1185">Reference proteome</keyword>
<dbReference type="Proteomes" id="UP000266673">
    <property type="component" value="Unassembled WGS sequence"/>
</dbReference>
<sequence>MHESLLLPDNSNLQRKKKPPPRIFMDIGTIEIGFLFDTFAEARVAIENYAAKTNMVLILDKTSKNPDGSGYRQAYFVCEKQGKYGGKEENYTTKRTGCCFCIGVNYRKHTNKFVITKSILEHNHEICLEATKFSTAICKFDQNDLWIN</sequence>
<organism evidence="2 3">
    <name type="scientific">Gigaspora rosea</name>
    <dbReference type="NCBI Taxonomy" id="44941"/>
    <lineage>
        <taxon>Eukaryota</taxon>
        <taxon>Fungi</taxon>
        <taxon>Fungi incertae sedis</taxon>
        <taxon>Mucoromycota</taxon>
        <taxon>Glomeromycotina</taxon>
        <taxon>Glomeromycetes</taxon>
        <taxon>Diversisporales</taxon>
        <taxon>Gigasporaceae</taxon>
        <taxon>Gigaspora</taxon>
    </lineage>
</organism>
<dbReference type="EMBL" id="QKWP01000013">
    <property type="protein sequence ID" value="RIB30410.1"/>
    <property type="molecule type" value="Genomic_DNA"/>
</dbReference>
<dbReference type="PANTHER" id="PTHR47718">
    <property type="entry name" value="OS01G0519700 PROTEIN"/>
    <property type="match status" value="1"/>
</dbReference>
<protein>
    <recommendedName>
        <fullName evidence="1">FAR1 domain-containing protein</fullName>
    </recommendedName>
</protein>
<proteinExistence type="predicted"/>
<dbReference type="AlphaFoldDB" id="A0A397W6T4"/>
<dbReference type="InterPro" id="IPR004330">
    <property type="entry name" value="FAR1_DNA_bnd_dom"/>
</dbReference>
<dbReference type="Pfam" id="PF03101">
    <property type="entry name" value="FAR1"/>
    <property type="match status" value="1"/>
</dbReference>
<evidence type="ECO:0000313" key="2">
    <source>
        <dbReference type="EMBL" id="RIB30410.1"/>
    </source>
</evidence>
<name>A0A397W6T4_9GLOM</name>
<gene>
    <name evidence="2" type="ORF">C2G38_2265872</name>
</gene>
<evidence type="ECO:0000259" key="1">
    <source>
        <dbReference type="Pfam" id="PF03101"/>
    </source>
</evidence>
<accession>A0A397W6T4</accession>
<feature type="domain" description="FAR1" evidence="1">
    <location>
        <begin position="48"/>
        <end position="126"/>
    </location>
</feature>
<dbReference type="OrthoDB" id="2411511at2759"/>
<reference evidence="2 3" key="1">
    <citation type="submission" date="2018-06" db="EMBL/GenBank/DDBJ databases">
        <title>Comparative genomics reveals the genomic features of Rhizophagus irregularis, R. cerebriforme, R. diaphanum and Gigaspora rosea, and their symbiotic lifestyle signature.</title>
        <authorList>
            <person name="Morin E."/>
            <person name="San Clemente H."/>
            <person name="Chen E.C.H."/>
            <person name="De La Providencia I."/>
            <person name="Hainaut M."/>
            <person name="Kuo A."/>
            <person name="Kohler A."/>
            <person name="Murat C."/>
            <person name="Tang N."/>
            <person name="Roy S."/>
            <person name="Loubradou J."/>
            <person name="Henrissat B."/>
            <person name="Grigoriev I.V."/>
            <person name="Corradi N."/>
            <person name="Roux C."/>
            <person name="Martin F.M."/>
        </authorList>
    </citation>
    <scope>NUCLEOTIDE SEQUENCE [LARGE SCALE GENOMIC DNA]</scope>
    <source>
        <strain evidence="2 3">DAOM 194757</strain>
    </source>
</reference>